<feature type="compositionally biased region" description="Basic and acidic residues" evidence="1">
    <location>
        <begin position="2370"/>
        <end position="2381"/>
    </location>
</feature>
<evidence type="ECO:0000313" key="2">
    <source>
        <dbReference type="EMBL" id="GIQ81506.1"/>
    </source>
</evidence>
<name>A0A9K3GGN9_9EUKA</name>
<feature type="region of interest" description="Disordered" evidence="1">
    <location>
        <begin position="1182"/>
        <end position="1203"/>
    </location>
</feature>
<feature type="region of interest" description="Disordered" evidence="1">
    <location>
        <begin position="101"/>
        <end position="120"/>
    </location>
</feature>
<feature type="compositionally biased region" description="Polar residues" evidence="1">
    <location>
        <begin position="2392"/>
        <end position="2402"/>
    </location>
</feature>
<feature type="region of interest" description="Disordered" evidence="1">
    <location>
        <begin position="1316"/>
        <end position="1352"/>
    </location>
</feature>
<feature type="region of interest" description="Disordered" evidence="1">
    <location>
        <begin position="260"/>
        <end position="281"/>
    </location>
</feature>
<feature type="region of interest" description="Disordered" evidence="1">
    <location>
        <begin position="980"/>
        <end position="1019"/>
    </location>
</feature>
<feature type="compositionally biased region" description="Basic and acidic residues" evidence="1">
    <location>
        <begin position="177"/>
        <end position="195"/>
    </location>
</feature>
<feature type="compositionally biased region" description="Acidic residues" evidence="1">
    <location>
        <begin position="2179"/>
        <end position="2198"/>
    </location>
</feature>
<feature type="compositionally biased region" description="Basic and acidic residues" evidence="1">
    <location>
        <begin position="2405"/>
        <end position="2425"/>
    </location>
</feature>
<dbReference type="OrthoDB" id="10257153at2759"/>
<feature type="region of interest" description="Disordered" evidence="1">
    <location>
        <begin position="1717"/>
        <end position="1748"/>
    </location>
</feature>
<feature type="region of interest" description="Disordered" evidence="1">
    <location>
        <begin position="2320"/>
        <end position="2436"/>
    </location>
</feature>
<feature type="compositionally biased region" description="Acidic residues" evidence="1">
    <location>
        <begin position="488"/>
        <end position="501"/>
    </location>
</feature>
<dbReference type="EMBL" id="BDIP01000413">
    <property type="protein sequence ID" value="GIQ81506.1"/>
    <property type="molecule type" value="Genomic_DNA"/>
</dbReference>
<proteinExistence type="predicted"/>
<feature type="compositionally biased region" description="Basic residues" evidence="1">
    <location>
        <begin position="474"/>
        <end position="483"/>
    </location>
</feature>
<feature type="compositionally biased region" description="Acidic residues" evidence="1">
    <location>
        <begin position="268"/>
        <end position="277"/>
    </location>
</feature>
<feature type="compositionally biased region" description="Low complexity" evidence="1">
    <location>
        <begin position="664"/>
        <end position="679"/>
    </location>
</feature>
<evidence type="ECO:0000256" key="1">
    <source>
        <dbReference type="SAM" id="MobiDB-lite"/>
    </source>
</evidence>
<dbReference type="Proteomes" id="UP000265618">
    <property type="component" value="Unassembled WGS sequence"/>
</dbReference>
<feature type="region of interest" description="Disordered" evidence="1">
    <location>
        <begin position="165"/>
        <end position="195"/>
    </location>
</feature>
<organism evidence="2 3">
    <name type="scientific">Kipferlia bialata</name>
    <dbReference type="NCBI Taxonomy" id="797122"/>
    <lineage>
        <taxon>Eukaryota</taxon>
        <taxon>Metamonada</taxon>
        <taxon>Carpediemonas-like organisms</taxon>
        <taxon>Kipferlia</taxon>
    </lineage>
</organism>
<feature type="region of interest" description="Disordered" evidence="1">
    <location>
        <begin position="1095"/>
        <end position="1156"/>
    </location>
</feature>
<reference evidence="2 3" key="1">
    <citation type="journal article" date="2018" name="PLoS ONE">
        <title>The draft genome of Kipferlia bialata reveals reductive genome evolution in fornicate parasites.</title>
        <authorList>
            <person name="Tanifuji G."/>
            <person name="Takabayashi S."/>
            <person name="Kume K."/>
            <person name="Takagi M."/>
            <person name="Nakayama T."/>
            <person name="Kamikawa R."/>
            <person name="Inagaki Y."/>
            <person name="Hashimoto T."/>
        </authorList>
    </citation>
    <scope>NUCLEOTIDE SEQUENCE [LARGE SCALE GENOMIC DNA]</scope>
    <source>
        <strain evidence="2">NY0173</strain>
    </source>
</reference>
<dbReference type="GO" id="GO:1904158">
    <property type="term" value="P:axonemal central apparatus assembly"/>
    <property type="evidence" value="ECO:0007669"/>
    <property type="project" value="TreeGrafter"/>
</dbReference>
<dbReference type="PANTHER" id="PTHR21963">
    <property type="entry name" value="PF6"/>
    <property type="match status" value="1"/>
</dbReference>
<protein>
    <submittedName>
        <fullName evidence="2">Uncharacterized protein</fullName>
    </submittedName>
</protein>
<sequence>MDTGEQERESLCTCALFSVDGAGDADLDYAVDKMRSGIVPRLVVAEYASVLDFLWNSPYPSITVVKDELQKGEQPTLSQRLAVLSDYIKYFAYDHAPTKYQKNRPQWTNPKGKSSPAFKPAHRPVTVVDAATLTETDERLPPFATTGIDLVVLLNGWDLTERDRPVAEGEGEVDAEALAKERERERQAEMDTPGAERERVCKAWVASKLVLSGHIRIKGAGSAPVQTEGEVPRVHAVERACEVLQEVEGALTSVVQCERPALPPAPEAEGEGETEEDVAQREEQARVAYGDAITGLLVSTICRLLLTAAVYKPWLEKHKVASLSAPSPVPLQLMSTVYVDSNQEKERERAALAKEAPKETPLGKLVVETPLPLPLRKAACVPIDPIVVPAGEESPTPTLEYYAERLGMFPPCLQTVPVVLDSLLEQVTSLFEPTHPHSVELARLGGEAAKLEDKERERRDKAAEKEKEREAAKKGKKGKGKGKGKADEEAEKEGEGEEEAEDRQLEEVLCESERQHLRASLSWCLSTSAEVANGDAPTASPALEAGCACTDTEEEGEGRCVTPPSHPLNDPLNGLFAPNTDTHACLSLPLSTGVDVEMEAVWGRISSSICRWEYTHSVAPMLKAEALTRQDMEESEGDSDEESEGESRQGTAESSVSAQSVGLRSRGASRASRASSRGSRGSRRVYSRECDTPYSDGSEGEMVEEGADVGIIRHLLNRASEEHADSYVFTVPLGEEGMGVESLLHALYISRTCRIQALSAPVKGAKSAEASVIAAGGEDGQPDRLFVRHGPNVTEGSMWAVSPLSSTVPYERVTIAFVPTLSGFATHKGVVEAVSYIQQRALANSRDGLLAPRIESISVDSLPTPIPRRSVPLSTAVDPFMEEGSDKTMQKLREVDELSHALYPSPAYRKPVYTTDNLYLCNAEEREREGARDTRRGTMKMGLVRTVGGKWSRDKDTTKGVPVVGETVEMLVSRRVTHSLTRIEREKENDGSETDRHTRESRAEEAERDRERDEQQPIDVHIPAICPALDYAPADMAPYSIQLHMSHLMCHPNEGSVHVKCDRNPVGVLDPLFGSGTLSVTPVQWERRLVGYTQAPDMGEAEAEGEGGKGENDEVPFRSTLDSLGGLDIPEGAHSGRGDSRASSRGGTSRADAKTRRRHAALMLLRQQKLDKYKSAAKRATDMRNARTESVPKAGTPVVGSRPSCASMVTSLSSGEQVHLDACGTRISLHSQGNAVTMCERVPVQSSPSLLQSSLSPVDPEAGAVPTTLEFTTTYLFPSFPIGGTGFVPPLTSSDMTHPLRLAYLMLTEARRESVTEKVADAEATKEGEAEGEKEGEEERRETEEGSDCSVDRVTGDLRLSVAVRPGSYTVYAALTSCTTRTGDVVSVAQGKSMLVCSMSTGGDMTLHRGVYSDLYSKVYTKGASLPQYVTVSGTDSIVRGAEGGEELGSVPCSTNFYPKHNRYIKSRADGFEASTELKTALARSPSAQVVERDGNQDGSVPQTPEGELMCMERQLSAIYHSQGLLSSAALDSHFPVKTSYSMPLFARVSKCNDIPIQFPSSIADKFGTPTDDIESRFTVFESFDGSCVIYDLVRGSAQHVVAGVSKHVFYGDQIVGPVLLTGQNGFVMPVSVTIPESEYDAPPMNIPVSARERGTSLQQQREKERAKDRTVVVGLYAPDGHGFRRESVLGDAANELSMLELAERCHKQVTEQVLNLPNSLKQADDTTNPSSPRSGVPTGPGTPLLRDNALEGPKAAFKVVSRAASVASKVLSRAASVAGSRYNLDSSCDPYTRYEVNHSDNSYICTDRSRAQPLFDVYRVTMASDIAKKFVPSVSLATTLSATEGSYDNVISMNSLYIELGNPIPGNEVKAIHPNPLFHSLDEYGKYLTPEKALAWRQDQVRDRDRERFPDHFGGVPSPSAVTGHVANPFANKVDGAAYENQILCAMISEQELTGHPLSYGQMETRVTEAAHFNFNQRLTKADRVEYANDYLLRGVSSIGLDHLLKHHIVCGTFNQALHPVVYSIGAEALRAYAATLEGSTSPLPPCAPVMHVSGYDYERWEEVAELAGCAKQRVLTESGDAVITYSTGSCRKQPSTEKRFSTRLSPSVPLSLAVVSTAAGPASYIPHAAVMPIVESVRAVGHPFRLQVPQERGEGPPPPRVLVSVVQEMAGEPEYGVDIDSASEGESVGELEDESGGEGIPGVETPTVSTEDASRVYPTSLVIETEVSVPSVPNEVSSGETSSASSAEGVSKVPCFWDTELGRAWTQGGAEGWNQGEAEREKQRESITVQCRQLPQRLERPQLTANLAREKARIERKRALPRYLPPLRDARTRQMSTSHRSRRQSREAGTMRPELSARQLDQSIQSMRQRETDRGREGEGYGFDLPGNQLHGQLGSTNPLLSREVERQVEREREQTAEGEREGTSGPVAYGRRDSQLKSLTQVSMRNSVPFACPNAAFLRAEGDNIRTTRISSLCRIEQSNPGLLTRVFEPHPTSVQLGRIPAGFSFLYTLRLKNVGVEPARLGIRPFTGEVPGRVKVTVVKRNMGLIAVGMSCTAVLRIDIPAMAAPPRDHLAEEVYRLDDVPEPCYDIECAVEVMTERELLSVPITGVVYKPVEGFDIETAELTNGVRLVRQ</sequence>
<accession>A0A9K3GGN9</accession>
<dbReference type="PANTHER" id="PTHR21963:SF1">
    <property type="entry name" value="SPERM-ASSOCIATED ANTIGEN 17"/>
    <property type="match status" value="1"/>
</dbReference>
<feature type="region of interest" description="Disordered" evidence="1">
    <location>
        <begin position="2179"/>
        <end position="2214"/>
    </location>
</feature>
<feature type="region of interest" description="Disordered" evidence="1">
    <location>
        <begin position="629"/>
        <end position="701"/>
    </location>
</feature>
<feature type="compositionally biased region" description="Basic and acidic residues" evidence="1">
    <location>
        <begin position="1106"/>
        <end position="1116"/>
    </location>
</feature>
<dbReference type="InterPro" id="IPR026173">
    <property type="entry name" value="SPAG17"/>
</dbReference>
<feature type="region of interest" description="Disordered" evidence="1">
    <location>
        <begin position="2269"/>
        <end position="2288"/>
    </location>
</feature>
<comment type="caution">
    <text evidence="2">The sequence shown here is derived from an EMBL/GenBank/DDBJ whole genome shotgun (WGS) entry which is preliminary data.</text>
</comment>
<dbReference type="GO" id="GO:1990716">
    <property type="term" value="C:axonemal central apparatus"/>
    <property type="evidence" value="ECO:0007669"/>
    <property type="project" value="TreeGrafter"/>
</dbReference>
<feature type="compositionally biased region" description="Basic and acidic residues" evidence="1">
    <location>
        <begin position="449"/>
        <end position="473"/>
    </location>
</feature>
<feature type="compositionally biased region" description="Polar residues" evidence="1">
    <location>
        <begin position="103"/>
        <end position="112"/>
    </location>
</feature>
<evidence type="ECO:0000313" key="3">
    <source>
        <dbReference type="Proteomes" id="UP000265618"/>
    </source>
</evidence>
<feature type="compositionally biased region" description="Polar residues" evidence="1">
    <location>
        <begin position="1717"/>
        <end position="1734"/>
    </location>
</feature>
<gene>
    <name evidence="2" type="ORF">KIPB_002471</name>
</gene>
<feature type="compositionally biased region" description="Acidic residues" evidence="1">
    <location>
        <begin position="633"/>
        <end position="644"/>
    </location>
</feature>
<feature type="compositionally biased region" description="Polar residues" evidence="1">
    <location>
        <begin position="648"/>
        <end position="662"/>
    </location>
</feature>
<keyword evidence="3" id="KW-1185">Reference proteome</keyword>
<feature type="region of interest" description="Disordered" evidence="1">
    <location>
        <begin position="441"/>
        <end position="506"/>
    </location>
</feature>
<feature type="compositionally biased region" description="Basic and acidic residues" evidence="1">
    <location>
        <begin position="981"/>
        <end position="1015"/>
    </location>
</feature>